<protein>
    <submittedName>
        <fullName evidence="8">All-trans-retinol 13,14-reductase</fullName>
    </submittedName>
</protein>
<gene>
    <name evidence="8" type="ORF">SEMRO_325_G117800.1</name>
</gene>
<keyword evidence="5" id="KW-0521">NADP</keyword>
<dbReference type="PANTHER" id="PTHR46091">
    <property type="entry name" value="BLR7054 PROTEIN"/>
    <property type="match status" value="1"/>
</dbReference>
<comment type="caution">
    <text evidence="8">The sequence shown here is derived from an EMBL/GenBank/DDBJ whole genome shotgun (WGS) entry which is preliminary data.</text>
</comment>
<keyword evidence="7" id="KW-0472">Membrane</keyword>
<dbReference type="SUPFAM" id="SSF51905">
    <property type="entry name" value="FAD/NAD(P)-binding domain"/>
    <property type="match status" value="1"/>
</dbReference>
<evidence type="ECO:0000313" key="9">
    <source>
        <dbReference type="Proteomes" id="UP001153069"/>
    </source>
</evidence>
<dbReference type="Pfam" id="PF13450">
    <property type="entry name" value="NAD_binding_8"/>
    <property type="match status" value="1"/>
</dbReference>
<comment type="similarity">
    <text evidence="1">Belongs to the carotenoid/retinoid oxidoreductase family. CrtISO subfamily.</text>
</comment>
<evidence type="ECO:0000256" key="3">
    <source>
        <dbReference type="ARBA" id="ARBA00022729"/>
    </source>
</evidence>
<evidence type="ECO:0000256" key="5">
    <source>
        <dbReference type="ARBA" id="ARBA00022857"/>
    </source>
</evidence>
<evidence type="ECO:0000313" key="8">
    <source>
        <dbReference type="EMBL" id="CAB9507916.1"/>
    </source>
</evidence>
<accession>A0A9N8DW49</accession>
<dbReference type="InterPro" id="IPR052206">
    <property type="entry name" value="Retinol_saturase"/>
</dbReference>
<name>A0A9N8DW49_9STRA</name>
<dbReference type="PANTHER" id="PTHR46091:SF3">
    <property type="entry name" value="AMINE OXIDASE DOMAIN-CONTAINING PROTEIN"/>
    <property type="match status" value="1"/>
</dbReference>
<keyword evidence="4" id="KW-0274">FAD</keyword>
<reference evidence="8" key="1">
    <citation type="submission" date="2020-06" db="EMBL/GenBank/DDBJ databases">
        <authorList>
            <consortium name="Plant Systems Biology data submission"/>
        </authorList>
    </citation>
    <scope>NUCLEOTIDE SEQUENCE</scope>
    <source>
        <strain evidence="8">D6</strain>
    </source>
</reference>
<keyword evidence="3" id="KW-0732">Signal</keyword>
<keyword evidence="9" id="KW-1185">Reference proteome</keyword>
<keyword evidence="6" id="KW-0520">NAD</keyword>
<dbReference type="EMBL" id="CAICTM010000324">
    <property type="protein sequence ID" value="CAB9507916.1"/>
    <property type="molecule type" value="Genomic_DNA"/>
</dbReference>
<evidence type="ECO:0000256" key="1">
    <source>
        <dbReference type="ARBA" id="ARBA00005855"/>
    </source>
</evidence>
<dbReference type="OrthoDB" id="38045at2759"/>
<organism evidence="8 9">
    <name type="scientific">Seminavis robusta</name>
    <dbReference type="NCBI Taxonomy" id="568900"/>
    <lineage>
        <taxon>Eukaryota</taxon>
        <taxon>Sar</taxon>
        <taxon>Stramenopiles</taxon>
        <taxon>Ochrophyta</taxon>
        <taxon>Bacillariophyta</taxon>
        <taxon>Bacillariophyceae</taxon>
        <taxon>Bacillariophycidae</taxon>
        <taxon>Naviculales</taxon>
        <taxon>Naviculaceae</taxon>
        <taxon>Seminavis</taxon>
    </lineage>
</organism>
<dbReference type="Proteomes" id="UP001153069">
    <property type="component" value="Unassembled WGS sequence"/>
</dbReference>
<evidence type="ECO:0000256" key="6">
    <source>
        <dbReference type="ARBA" id="ARBA00023027"/>
    </source>
</evidence>
<evidence type="ECO:0000256" key="4">
    <source>
        <dbReference type="ARBA" id="ARBA00022827"/>
    </source>
</evidence>
<evidence type="ECO:0000256" key="7">
    <source>
        <dbReference type="SAM" id="Phobius"/>
    </source>
</evidence>
<proteinExistence type="inferred from homology"/>
<dbReference type="Gene3D" id="3.50.50.60">
    <property type="entry name" value="FAD/NAD(P)-binding domain"/>
    <property type="match status" value="2"/>
</dbReference>
<dbReference type="AlphaFoldDB" id="A0A9N8DW49"/>
<evidence type="ECO:0000256" key="2">
    <source>
        <dbReference type="ARBA" id="ARBA00022630"/>
    </source>
</evidence>
<dbReference type="InterPro" id="IPR036188">
    <property type="entry name" value="FAD/NAD-bd_sf"/>
</dbReference>
<feature type="transmembrane region" description="Helical" evidence="7">
    <location>
        <begin position="27"/>
        <end position="50"/>
    </location>
</feature>
<feature type="transmembrane region" description="Helical" evidence="7">
    <location>
        <begin position="56"/>
        <end position="79"/>
    </location>
</feature>
<keyword evidence="2" id="KW-0285">Flavoprotein</keyword>
<keyword evidence="7" id="KW-1133">Transmembrane helix</keyword>
<sequence>MRMMIHHPPQGGNEIHAKGPSHHDEMFLLMILMLGPVILSLPPVTLSALWKGSLWVLLGLIVATTIMSLLFLAYLVLSWPVKRKVQPMRAVAFQPEMVPEKLDTIVIGSGSGGSTTSSLLAQSGQRVLVLEQHPTVTGGCTHSFREQNCEWDTGLHYTSKAMGQPTARSGAIMDFASHGFQEWTALEDPYDEIVFPADNHVKKGAPNHKTYPFVSGGMETVDRIMERIDPDNETLRLRAMVYMDVCNDIHDGFTALGISRILPNSLQFLVQEKVDRLMKYATLTVRDVQHAVLALGYSKEKLLAEYQEIPKAPEGIEPDTSIRRLKAVLTHPIGDYAVQPREATMAAHGITMAHYMDGGSYTVGATQKISIRLTSMVRAYGGEVFVDATVRGIIVENGRAVGVRVSSTSALAECNSEEEKLLVPETEIFAKNVVCATSVYNLYNKLLPQDLPVVKRFQQPTERSIRQSNGHVFLFCKIKGDPDELDLPKHNLWYFNGYGIDEAFDSYMHQPCQVRPPTVYIGFPCTKDTKWKRRFPGISNCIMISDGQYEWFEKWKNMPPRHRAPEYEAFKEELRVHLMDILLEAVPQVRDKVEFYHLGTPLTEVTYLSSYRGGSYGTFCNQEMFKPINRKWTTTPHTSVPGLFLSGSDAFLPSVVGAMYGGSLGACAVLGHIGTLRLSFALLSNLSRRLREDDPKLTWVRSLYVAVKKFTSNE</sequence>
<keyword evidence="7" id="KW-0812">Transmembrane</keyword>